<dbReference type="Pfam" id="PF21788">
    <property type="entry name" value="TNP-like_GBD"/>
    <property type="match status" value="1"/>
</dbReference>
<accession>A0AAQ4DUP4</accession>
<name>A0AAQ4DUP4_AMBAM</name>
<protein>
    <recommendedName>
        <fullName evidence="1">Transposable element P transposase-like GTP-binding insertion domain-containing protein</fullName>
    </recommendedName>
</protein>
<comment type="caution">
    <text evidence="2">The sequence shown here is derived from an EMBL/GenBank/DDBJ whole genome shotgun (WGS) entry which is preliminary data.</text>
</comment>
<feature type="domain" description="Transposable element P transposase-like GTP-binding insertion" evidence="1">
    <location>
        <begin position="36"/>
        <end position="139"/>
    </location>
</feature>
<dbReference type="Proteomes" id="UP001321473">
    <property type="component" value="Unassembled WGS sequence"/>
</dbReference>
<organism evidence="2 3">
    <name type="scientific">Amblyomma americanum</name>
    <name type="common">Lone star tick</name>
    <dbReference type="NCBI Taxonomy" id="6943"/>
    <lineage>
        <taxon>Eukaryota</taxon>
        <taxon>Metazoa</taxon>
        <taxon>Ecdysozoa</taxon>
        <taxon>Arthropoda</taxon>
        <taxon>Chelicerata</taxon>
        <taxon>Arachnida</taxon>
        <taxon>Acari</taxon>
        <taxon>Parasitiformes</taxon>
        <taxon>Ixodida</taxon>
        <taxon>Ixodoidea</taxon>
        <taxon>Ixodidae</taxon>
        <taxon>Amblyomminae</taxon>
        <taxon>Amblyomma</taxon>
    </lineage>
</organism>
<proteinExistence type="predicted"/>
<evidence type="ECO:0000313" key="3">
    <source>
        <dbReference type="Proteomes" id="UP001321473"/>
    </source>
</evidence>
<sequence>MWRMMGIRATATSVNCKVQHPSDPTRNLFFISDFPHLIKCLRNYLLKNGFNTPAGHVTMRPVREAHKIDANNVTLKAMPGITECHLNPNGFEKMRVSYAFQLFGPKVLRAFHLYRNELDTIFGTISATWEFFSKLFQLFQQDQPADISHDVTVCC</sequence>
<evidence type="ECO:0000313" key="2">
    <source>
        <dbReference type="EMBL" id="KAK8766184.1"/>
    </source>
</evidence>
<keyword evidence="3" id="KW-1185">Reference proteome</keyword>
<reference evidence="2 3" key="1">
    <citation type="journal article" date="2023" name="Arcadia Sci">
        <title>De novo assembly of a long-read Amblyomma americanum tick genome.</title>
        <authorList>
            <person name="Chou S."/>
            <person name="Poskanzer K.E."/>
            <person name="Rollins M."/>
            <person name="Thuy-Boun P.S."/>
        </authorList>
    </citation>
    <scope>NUCLEOTIDE SEQUENCE [LARGE SCALE GENOMIC DNA]</scope>
    <source>
        <strain evidence="2">F_SG_1</strain>
        <tissue evidence="2">Salivary glands</tissue>
    </source>
</reference>
<dbReference type="InterPro" id="IPR048366">
    <property type="entry name" value="TNP-like_GBD"/>
</dbReference>
<gene>
    <name evidence="2" type="ORF">V5799_007036</name>
</gene>
<dbReference type="EMBL" id="JARKHS020026602">
    <property type="protein sequence ID" value="KAK8766184.1"/>
    <property type="molecule type" value="Genomic_DNA"/>
</dbReference>
<evidence type="ECO:0000259" key="1">
    <source>
        <dbReference type="Pfam" id="PF21788"/>
    </source>
</evidence>
<dbReference type="AlphaFoldDB" id="A0AAQ4DUP4"/>